<keyword evidence="1" id="KW-1133">Transmembrane helix</keyword>
<protein>
    <submittedName>
        <fullName evidence="3">CPBP family intramembrane metalloprotease</fullName>
    </submittedName>
</protein>
<evidence type="ECO:0000313" key="3">
    <source>
        <dbReference type="EMBL" id="PCO05465.1"/>
    </source>
</evidence>
<keyword evidence="1" id="KW-0472">Membrane</keyword>
<dbReference type="GO" id="GO:0008237">
    <property type="term" value="F:metallopeptidase activity"/>
    <property type="evidence" value="ECO:0007669"/>
    <property type="project" value="UniProtKB-KW"/>
</dbReference>
<keyword evidence="3" id="KW-0482">Metalloprotease</keyword>
<feature type="transmembrane region" description="Helical" evidence="1">
    <location>
        <begin position="67"/>
        <end position="86"/>
    </location>
</feature>
<keyword evidence="1" id="KW-0812">Transmembrane</keyword>
<dbReference type="Pfam" id="PF02517">
    <property type="entry name" value="Rce1-like"/>
    <property type="match status" value="1"/>
</dbReference>
<keyword evidence="4" id="KW-1185">Reference proteome</keyword>
<feature type="transmembrane region" description="Helical" evidence="1">
    <location>
        <begin position="107"/>
        <end position="127"/>
    </location>
</feature>
<proteinExistence type="predicted"/>
<comment type="caution">
    <text evidence="3">The sequence shown here is derived from an EMBL/GenBank/DDBJ whole genome shotgun (WGS) entry which is preliminary data.</text>
</comment>
<feature type="transmembrane region" description="Helical" evidence="1">
    <location>
        <begin position="181"/>
        <end position="209"/>
    </location>
</feature>
<feature type="transmembrane region" description="Helical" evidence="1">
    <location>
        <begin position="42"/>
        <end position="61"/>
    </location>
</feature>
<dbReference type="InterPro" id="IPR003675">
    <property type="entry name" value="Rce1/LyrA-like_dom"/>
</dbReference>
<reference evidence="3" key="1">
    <citation type="submission" date="2017-08" db="EMBL/GenBank/DDBJ databases">
        <title>Microbulbifer marisrubri sp. nov., a halophilic alphaproteobacterium isolated from marine sediment of the Yellow Sea, China.</title>
        <authorList>
            <person name="Zhang G."/>
            <person name="Xiong Q."/>
        </authorList>
    </citation>
    <scope>NUCLEOTIDE SEQUENCE [LARGE SCALE GENOMIC DNA]</scope>
    <source>
        <strain evidence="3">WRN-8</strain>
    </source>
</reference>
<dbReference type="Proteomes" id="UP000218427">
    <property type="component" value="Unassembled WGS sequence"/>
</dbReference>
<evidence type="ECO:0000313" key="4">
    <source>
        <dbReference type="Proteomes" id="UP000218427"/>
    </source>
</evidence>
<keyword evidence="3" id="KW-0378">Hydrolase</keyword>
<feature type="transmembrane region" description="Helical" evidence="1">
    <location>
        <begin position="221"/>
        <end position="243"/>
    </location>
</feature>
<name>A0ABX4HZ87_9GAMM</name>
<evidence type="ECO:0000259" key="2">
    <source>
        <dbReference type="Pfam" id="PF02517"/>
    </source>
</evidence>
<feature type="domain" description="CAAX prenyl protease 2/Lysostaphin resistance protein A-like" evidence="2">
    <location>
        <begin position="142"/>
        <end position="230"/>
    </location>
</feature>
<dbReference type="EMBL" id="LRFG02000002">
    <property type="protein sequence ID" value="PCO05465.1"/>
    <property type="molecule type" value="Genomic_DNA"/>
</dbReference>
<evidence type="ECO:0000256" key="1">
    <source>
        <dbReference type="SAM" id="Phobius"/>
    </source>
</evidence>
<sequence length="251" mass="28632">MPACACDPSRNRYPGRERQVRQLCLLSGILLDPATLMDRKTLLILELVVLFGAIPIALYFYRSETASYIIALLLCALAWCFTLLLLDPRFKRFRLWNTDKFHEYLPQVLRTFALGAVIITVASWLLAPEYFFALPLEHTGMWLTLLVLYPLLSAWPQELIFRTFLFHRYKNVVHSKQSRALLSATSFACAHLVFANWIAVVGSFFAGLLFARTYMRSRSTLLVAVEHSLWGCWLFTAGLGIHFDSSMIASA</sequence>
<organism evidence="3 4">
    <name type="scientific">Microbulbifer flavimaris</name>
    <dbReference type="NCBI Taxonomy" id="1781068"/>
    <lineage>
        <taxon>Bacteria</taxon>
        <taxon>Pseudomonadati</taxon>
        <taxon>Pseudomonadota</taxon>
        <taxon>Gammaproteobacteria</taxon>
        <taxon>Cellvibrionales</taxon>
        <taxon>Microbulbiferaceae</taxon>
        <taxon>Microbulbifer</taxon>
    </lineage>
</organism>
<keyword evidence="3" id="KW-0645">Protease</keyword>
<gene>
    <name evidence="3" type="ORF">AWR36_005420</name>
</gene>
<accession>A0ABX4HZ87</accession>